<sequence length="122" mass="12795">MASSRGDLTIADRVIENTASQILKGLPGIGGTKSGLFGLGSSADLDSRPSVDVTLSGRSCTLEVELGLQYPSPITEATESVRRRLSTDVEALTGVTVHQVDISVKWLKPNASGSGKTVRNLQ</sequence>
<organism evidence="2 3">
    <name type="scientific">Brevibacterium aurantiacum</name>
    <dbReference type="NCBI Taxonomy" id="273384"/>
    <lineage>
        <taxon>Bacteria</taxon>
        <taxon>Bacillati</taxon>
        <taxon>Actinomycetota</taxon>
        <taxon>Actinomycetes</taxon>
        <taxon>Micrococcales</taxon>
        <taxon>Brevibacteriaceae</taxon>
        <taxon>Brevibacterium</taxon>
    </lineage>
</organism>
<dbReference type="EMBL" id="FXZB01000010">
    <property type="protein sequence ID" value="SMX78641.1"/>
    <property type="molecule type" value="Genomic_DNA"/>
</dbReference>
<gene>
    <name evidence="2" type="ORF">BAUR9175_01690</name>
</gene>
<accession>A0A2H1IU61</accession>
<evidence type="ECO:0000313" key="3">
    <source>
        <dbReference type="Proteomes" id="UP000234525"/>
    </source>
</evidence>
<proteinExistence type="inferred from homology"/>
<comment type="similarity">
    <text evidence="1">Belongs to the asp23 family.</text>
</comment>
<dbReference type="RefSeq" id="WP_101583510.1">
    <property type="nucleotide sequence ID" value="NZ_BJME01000002.1"/>
</dbReference>
<comment type="caution">
    <text evidence="2">The sequence shown here is derived from an EMBL/GenBank/DDBJ whole genome shotgun (WGS) entry which is preliminary data.</text>
</comment>
<reference evidence="2" key="1">
    <citation type="submission" date="2017-03" db="EMBL/GenBank/DDBJ databases">
        <authorList>
            <person name="Monnet C."/>
        </authorList>
    </citation>
    <scope>NUCLEOTIDE SEQUENCE [LARGE SCALE GENOMIC DNA]</scope>
    <source>
        <strain evidence="2">ATCC 9175</strain>
    </source>
</reference>
<evidence type="ECO:0000256" key="1">
    <source>
        <dbReference type="ARBA" id="ARBA00005721"/>
    </source>
</evidence>
<dbReference type="AlphaFoldDB" id="A0A2H1IU61"/>
<dbReference type="InterPro" id="IPR005531">
    <property type="entry name" value="Asp23"/>
</dbReference>
<dbReference type="Proteomes" id="UP000234525">
    <property type="component" value="Unassembled WGS sequence"/>
</dbReference>
<name>A0A2H1IU61_BREAU</name>
<keyword evidence="3" id="KW-1185">Reference proteome</keyword>
<evidence type="ECO:0000313" key="2">
    <source>
        <dbReference type="EMBL" id="SMX78641.1"/>
    </source>
</evidence>
<dbReference type="Pfam" id="PF03780">
    <property type="entry name" value="Asp23"/>
    <property type="match status" value="1"/>
</dbReference>
<protein>
    <submittedName>
        <fullName evidence="2">Uncharacterized conserved protein YloU, alkaline shock protein (Asp23) family</fullName>
    </submittedName>
</protein>